<evidence type="ECO:0000256" key="4">
    <source>
        <dbReference type="ARBA" id="ARBA00022989"/>
    </source>
</evidence>
<dbReference type="GO" id="GO:0046872">
    <property type="term" value="F:metal ion binding"/>
    <property type="evidence" value="ECO:0007669"/>
    <property type="project" value="InterPro"/>
</dbReference>
<protein>
    <submittedName>
        <fullName evidence="10">ABC transporter permease</fullName>
    </submittedName>
</protein>
<gene>
    <name evidence="10" type="ORF">PSTEL_08925</name>
</gene>
<dbReference type="PANTHER" id="PTHR30572">
    <property type="entry name" value="MEMBRANE COMPONENT OF TRANSPORTER-RELATED"/>
    <property type="match status" value="1"/>
</dbReference>
<dbReference type="OrthoDB" id="9770036at2"/>
<keyword evidence="4 8" id="KW-1133">Transmembrane helix</keyword>
<keyword evidence="7" id="KW-0547">Nucleotide-binding</keyword>
<dbReference type="PROSITE" id="PS50975">
    <property type="entry name" value="ATP_GRASP"/>
    <property type="match status" value="1"/>
</dbReference>
<dbReference type="Pfam" id="PF12704">
    <property type="entry name" value="MacB_PCD"/>
    <property type="match status" value="1"/>
</dbReference>
<evidence type="ECO:0000256" key="2">
    <source>
        <dbReference type="ARBA" id="ARBA00022475"/>
    </source>
</evidence>
<evidence type="ECO:0000313" key="11">
    <source>
        <dbReference type="Proteomes" id="UP000029507"/>
    </source>
</evidence>
<accession>A0A089N393</accession>
<feature type="transmembrane region" description="Helical" evidence="8">
    <location>
        <begin position="267"/>
        <end position="292"/>
    </location>
</feature>
<evidence type="ECO:0000256" key="7">
    <source>
        <dbReference type="PROSITE-ProRule" id="PRU00409"/>
    </source>
</evidence>
<dbReference type="RefSeq" id="WP_038694649.1">
    <property type="nucleotide sequence ID" value="NZ_CP009286.1"/>
</dbReference>
<keyword evidence="7" id="KW-0067">ATP-binding</keyword>
<evidence type="ECO:0000256" key="1">
    <source>
        <dbReference type="ARBA" id="ARBA00004651"/>
    </source>
</evidence>
<dbReference type="InterPro" id="IPR025857">
    <property type="entry name" value="MacB_PCD"/>
</dbReference>
<keyword evidence="11" id="KW-1185">Reference proteome</keyword>
<dbReference type="GO" id="GO:0022857">
    <property type="term" value="F:transmembrane transporter activity"/>
    <property type="evidence" value="ECO:0007669"/>
    <property type="project" value="TreeGrafter"/>
</dbReference>
<feature type="transmembrane region" description="Helical" evidence="8">
    <location>
        <begin position="313"/>
        <end position="342"/>
    </location>
</feature>
<dbReference type="STRING" id="169760.PSTEL_08925"/>
<evidence type="ECO:0000256" key="8">
    <source>
        <dbReference type="SAM" id="Phobius"/>
    </source>
</evidence>
<name>A0A089N393_9BACL</name>
<evidence type="ECO:0000313" key="10">
    <source>
        <dbReference type="EMBL" id="AIQ63199.1"/>
    </source>
</evidence>
<comment type="subcellular location">
    <subcellularLocation>
        <location evidence="1">Cell membrane</location>
        <topology evidence="1">Multi-pass membrane protein</topology>
    </subcellularLocation>
</comment>
<dbReference type="GO" id="GO:0005886">
    <property type="term" value="C:plasma membrane"/>
    <property type="evidence" value="ECO:0007669"/>
    <property type="project" value="UniProtKB-SubCell"/>
</dbReference>
<feature type="transmembrane region" description="Helical" evidence="8">
    <location>
        <begin position="354"/>
        <end position="374"/>
    </location>
</feature>
<evidence type="ECO:0000256" key="5">
    <source>
        <dbReference type="ARBA" id="ARBA00023136"/>
    </source>
</evidence>
<dbReference type="KEGG" id="pste:PSTEL_08925"/>
<dbReference type="HOGENOM" id="CLU_000604_8_0_9"/>
<keyword evidence="3 8" id="KW-0812">Transmembrane</keyword>
<dbReference type="InterPro" id="IPR011761">
    <property type="entry name" value="ATP-grasp"/>
</dbReference>
<sequence>MMFYQSLKMAIKSILSGKMRAFLTMLGIIIGVSSVITLVSVGKGTTSQITEQLSSLGTNLLTVNIMGRGATTSLTYEEALALGDIEGVKDVSPVISGSVTAKYGTENTSVTVQGVTPAYESVQSFHVQSGRWLLDIDTEYRQKVALIGSDTAETLFGEGVNPVGEKVQLNGTGFLIVGLLESKGSSLSGSSDETILIPISTAERFLQSKGVRSITIATTSDDNVTTVKDMIEAQLYQKFSNSDSAFSVFDSQEMLETVSSTSDTLSLALGGIAGISLFVGGIGIMNIMIVSVNERTREIGIRKAIGAKKMNILMQFMIESVVLSGFGGLLGVGIGLGASWAIGNYTTMNVATSWDMVLISFVFSLLIGVIFGMMPANKAARMRPIYALRSE</sequence>
<organism evidence="10 11">
    <name type="scientific">Paenibacillus stellifer</name>
    <dbReference type="NCBI Taxonomy" id="169760"/>
    <lineage>
        <taxon>Bacteria</taxon>
        <taxon>Bacillati</taxon>
        <taxon>Bacillota</taxon>
        <taxon>Bacilli</taxon>
        <taxon>Bacillales</taxon>
        <taxon>Paenibacillaceae</taxon>
        <taxon>Paenibacillus</taxon>
    </lineage>
</organism>
<keyword evidence="2" id="KW-1003">Cell membrane</keyword>
<reference evidence="10 11" key="1">
    <citation type="submission" date="2014-08" db="EMBL/GenBank/DDBJ databases">
        <title>Comparative genomics of the Paenibacillus odorifer group.</title>
        <authorList>
            <person name="den Bakker H.C."/>
            <person name="Tsai Y.-C."/>
            <person name="Martin N."/>
            <person name="Korlach J."/>
            <person name="Wiedmann M."/>
        </authorList>
    </citation>
    <scope>NUCLEOTIDE SEQUENCE [LARGE SCALE GENOMIC DNA]</scope>
    <source>
        <strain evidence="10 11">DSM 14472</strain>
    </source>
</reference>
<dbReference type="EMBL" id="CP009286">
    <property type="protein sequence ID" value="AIQ63199.1"/>
    <property type="molecule type" value="Genomic_DNA"/>
</dbReference>
<evidence type="ECO:0000256" key="6">
    <source>
        <dbReference type="ARBA" id="ARBA00038076"/>
    </source>
</evidence>
<keyword evidence="5 8" id="KW-0472">Membrane</keyword>
<dbReference type="GO" id="GO:0005524">
    <property type="term" value="F:ATP binding"/>
    <property type="evidence" value="ECO:0007669"/>
    <property type="project" value="UniProtKB-UniRule"/>
</dbReference>
<dbReference type="AlphaFoldDB" id="A0A089N393"/>
<evidence type="ECO:0000256" key="3">
    <source>
        <dbReference type="ARBA" id="ARBA00022692"/>
    </source>
</evidence>
<dbReference type="PANTHER" id="PTHR30572:SF4">
    <property type="entry name" value="ABC TRANSPORTER PERMEASE YTRF"/>
    <property type="match status" value="1"/>
</dbReference>
<proteinExistence type="inferred from homology"/>
<dbReference type="Proteomes" id="UP000029507">
    <property type="component" value="Chromosome"/>
</dbReference>
<dbReference type="InterPro" id="IPR003838">
    <property type="entry name" value="ABC3_permease_C"/>
</dbReference>
<evidence type="ECO:0000259" key="9">
    <source>
        <dbReference type="PROSITE" id="PS50975"/>
    </source>
</evidence>
<feature type="domain" description="ATP-grasp" evidence="9">
    <location>
        <begin position="119"/>
        <end position="318"/>
    </location>
</feature>
<comment type="similarity">
    <text evidence="6">Belongs to the ABC-4 integral membrane protein family.</text>
</comment>
<dbReference type="InterPro" id="IPR050250">
    <property type="entry name" value="Macrolide_Exporter_MacB"/>
</dbReference>
<feature type="transmembrane region" description="Helical" evidence="8">
    <location>
        <begin position="21"/>
        <end position="42"/>
    </location>
</feature>
<dbReference type="Pfam" id="PF02687">
    <property type="entry name" value="FtsX"/>
    <property type="match status" value="1"/>
</dbReference>